<feature type="repeat" description="PPR" evidence="2">
    <location>
        <begin position="630"/>
        <end position="664"/>
    </location>
</feature>
<dbReference type="FunFam" id="1.25.40.10:FF:000090">
    <property type="entry name" value="Pentatricopeptide repeat-containing protein, chloroplastic"/>
    <property type="match status" value="1"/>
</dbReference>
<dbReference type="OMA" id="CTAFINM"/>
<dbReference type="Pfam" id="PF13041">
    <property type="entry name" value="PPR_2"/>
    <property type="match status" value="4"/>
</dbReference>
<feature type="repeat" description="PPR" evidence="2">
    <location>
        <begin position="323"/>
        <end position="357"/>
    </location>
</feature>
<evidence type="ECO:0008006" key="5">
    <source>
        <dbReference type="Google" id="ProtNLM"/>
    </source>
</evidence>
<dbReference type="PROSITE" id="PS51375">
    <property type="entry name" value="PPR"/>
    <property type="match status" value="8"/>
</dbReference>
<dbReference type="InterPro" id="IPR046960">
    <property type="entry name" value="PPR_At4g14850-like_plant"/>
</dbReference>
<dbReference type="Proteomes" id="UP000655225">
    <property type="component" value="Unassembled WGS sequence"/>
</dbReference>
<feature type="repeat" description="PPR" evidence="2">
    <location>
        <begin position="494"/>
        <end position="528"/>
    </location>
</feature>
<keyword evidence="4" id="KW-1185">Reference proteome</keyword>
<dbReference type="EMBL" id="JABCRI010000013">
    <property type="protein sequence ID" value="KAF8394954.1"/>
    <property type="molecule type" value="Genomic_DNA"/>
</dbReference>
<organism evidence="3 4">
    <name type="scientific">Tetracentron sinense</name>
    <name type="common">Spur-leaf</name>
    <dbReference type="NCBI Taxonomy" id="13715"/>
    <lineage>
        <taxon>Eukaryota</taxon>
        <taxon>Viridiplantae</taxon>
        <taxon>Streptophyta</taxon>
        <taxon>Embryophyta</taxon>
        <taxon>Tracheophyta</taxon>
        <taxon>Spermatophyta</taxon>
        <taxon>Magnoliopsida</taxon>
        <taxon>Trochodendrales</taxon>
        <taxon>Trochodendraceae</taxon>
        <taxon>Tetracentron</taxon>
    </lineage>
</organism>
<proteinExistence type="predicted"/>
<comment type="caution">
    <text evidence="3">The sequence shown here is derived from an EMBL/GenBank/DDBJ whole genome shotgun (WGS) entry which is preliminary data.</text>
</comment>
<dbReference type="SUPFAM" id="SSF48452">
    <property type="entry name" value="TPR-like"/>
    <property type="match status" value="1"/>
</dbReference>
<feature type="repeat" description="PPR" evidence="2">
    <location>
        <begin position="459"/>
        <end position="493"/>
    </location>
</feature>
<feature type="repeat" description="PPR" evidence="2">
    <location>
        <begin position="121"/>
        <end position="155"/>
    </location>
</feature>
<dbReference type="InterPro" id="IPR046848">
    <property type="entry name" value="E_motif"/>
</dbReference>
<evidence type="ECO:0000256" key="1">
    <source>
        <dbReference type="ARBA" id="ARBA00022737"/>
    </source>
</evidence>
<name>A0A835DCA1_TETSI</name>
<feature type="repeat" description="PPR" evidence="2">
    <location>
        <begin position="595"/>
        <end position="629"/>
    </location>
</feature>
<dbReference type="NCBIfam" id="TIGR00756">
    <property type="entry name" value="PPR"/>
    <property type="match status" value="9"/>
</dbReference>
<feature type="repeat" description="PPR" evidence="2">
    <location>
        <begin position="222"/>
        <end position="256"/>
    </location>
</feature>
<gene>
    <name evidence="3" type="ORF">HHK36_018893</name>
</gene>
<dbReference type="GO" id="GO:0009451">
    <property type="term" value="P:RNA modification"/>
    <property type="evidence" value="ECO:0007669"/>
    <property type="project" value="InterPro"/>
</dbReference>
<evidence type="ECO:0000313" key="3">
    <source>
        <dbReference type="EMBL" id="KAF8394954.1"/>
    </source>
</evidence>
<dbReference type="OrthoDB" id="185373at2759"/>
<reference evidence="3 4" key="1">
    <citation type="submission" date="2020-04" db="EMBL/GenBank/DDBJ databases">
        <title>Plant Genome Project.</title>
        <authorList>
            <person name="Zhang R.-G."/>
        </authorList>
    </citation>
    <scope>NUCLEOTIDE SEQUENCE [LARGE SCALE GENOMIC DNA]</scope>
    <source>
        <strain evidence="3">YNK0</strain>
        <tissue evidence="3">Leaf</tissue>
    </source>
</reference>
<dbReference type="FunFam" id="1.25.40.10:FF:000344">
    <property type="entry name" value="Pentatricopeptide repeat-containing protein"/>
    <property type="match status" value="1"/>
</dbReference>
<keyword evidence="1" id="KW-0677">Repeat</keyword>
<dbReference type="FunFam" id="1.25.40.10:FF:000393">
    <property type="entry name" value="Pentatricopeptide repeat-containing protein At1g20230"/>
    <property type="match status" value="1"/>
</dbReference>
<dbReference type="InterPro" id="IPR011990">
    <property type="entry name" value="TPR-like_helical_dom_sf"/>
</dbReference>
<dbReference type="PANTHER" id="PTHR47926">
    <property type="entry name" value="PENTATRICOPEPTIDE REPEAT-CONTAINING PROTEIN"/>
    <property type="match status" value="1"/>
</dbReference>
<dbReference type="GO" id="GO:0003723">
    <property type="term" value="F:RNA binding"/>
    <property type="evidence" value="ECO:0007669"/>
    <property type="project" value="InterPro"/>
</dbReference>
<protein>
    <recommendedName>
        <fullName evidence="5">Chlororespiratory reduction 21</fullName>
    </recommendedName>
</protein>
<dbReference type="PANTHER" id="PTHR47926:SF347">
    <property type="entry name" value="PENTATRICOPEPTIDE REPEAT-CONTAINING PROTEIN"/>
    <property type="match status" value="1"/>
</dbReference>
<dbReference type="AlphaFoldDB" id="A0A835DCA1"/>
<dbReference type="Pfam" id="PF20431">
    <property type="entry name" value="E_motif"/>
    <property type="match status" value="1"/>
</dbReference>
<accession>A0A835DCA1</accession>
<dbReference type="Gene3D" id="1.25.40.10">
    <property type="entry name" value="Tetratricopeptide repeat domain"/>
    <property type="match status" value="7"/>
</dbReference>
<evidence type="ECO:0000256" key="2">
    <source>
        <dbReference type="PROSITE-ProRule" id="PRU00708"/>
    </source>
</evidence>
<sequence length="961" mass="108672">MQGILRSMHKHKTFCSWHQPQSLAEKLSLLSMEGRLDEAIRILHHPPDPTILQLTSETYLPLIRSCIKFKAFAQGRQIHKHIIESKIKPNVILLNNLMMLYSKCGNLDLTLQVFEGMTERNLFSWTAIIGAYSNSDDTAKAFDFYVKMIVSGIRADHFLYPLVLKSCAGVKALRRGRRIHADVLRSGFQWDLVVLNSLIDMYAKCENMGDAERAFVELGVRDIFTWTTMLVGYVRTGHGLEALKLFREMLHSEVRPSSTTLMGILPLFSDLGCLKLAKQIHGFVTVSGSQYDKCVGTALVDMYSNCGGLGFGRLIFERVVERDEVCWNAMIKSYLQMDLFDDAVELLRRMHIDGINPTKSTWDCIIPHYLRSKVSTRSVLGLIKQLERAGIPCPLSGTLLDQICEHVEDIQQVKELHLYMRRGGYISDSAMASSLVDMYSKFEDLETAREIFDCVSAKELDCWNSMITCYASNGYSDKALELLDSMRKSGIEPNVLSWNTVVSGYVDVGDFEAALEVFSRMKWMNQKPNPASYDIILPVIGSFTNSMMGKQLHCIFFRNECEMSKFVCTTFINMYGNCGDVAYAIKLFESMDHNDLVSWNAIISCLAKNSFLNEASRAFHEMKMAGVAGNIITWTTLVSGYAQNGQVNESLKHFRELQLEGLRPNSITITSILPACAQSAILSHGKAIHGYIIRSGVGYKDLFVGNSLIDMFVKCGCMDYAEKVFRRLLQKDIVSWNTMIQGYVIHGKGEASLIFFNQMLAEGLHPDSVTFVGFLSACSHVGMVDEGWKYFNSMDSTYGITPSAKHYVCMVDLLGRGGHFEDVRNFIVQMPLQPSVSLWGALFSACKTHGNLEMAEYAADHLIELQPEKPWNYVELSTMYVMAGRWNDADHVRKMMVDRGVRRLHGCSWIEVRNRVFSFTLEDSNQNIMEEINRTLLDLWAAMIEEGYIPETNTDSFTYSG</sequence>
<dbReference type="InterPro" id="IPR002885">
    <property type="entry name" value="PPR_rpt"/>
</dbReference>
<feature type="repeat" description="PPR" evidence="2">
    <location>
        <begin position="732"/>
        <end position="766"/>
    </location>
</feature>
<dbReference type="Pfam" id="PF01535">
    <property type="entry name" value="PPR"/>
    <property type="match status" value="7"/>
</dbReference>
<evidence type="ECO:0000313" key="4">
    <source>
        <dbReference type="Proteomes" id="UP000655225"/>
    </source>
</evidence>